<evidence type="ECO:0000256" key="1">
    <source>
        <dbReference type="SAM" id="MobiDB-lite"/>
    </source>
</evidence>
<dbReference type="Proteomes" id="UP000887458">
    <property type="component" value="Unassembled WGS sequence"/>
</dbReference>
<feature type="compositionally biased region" description="Basic and acidic residues" evidence="1">
    <location>
        <begin position="1"/>
        <end position="13"/>
    </location>
</feature>
<feature type="compositionally biased region" description="Polar residues" evidence="1">
    <location>
        <begin position="14"/>
        <end position="26"/>
    </location>
</feature>
<protein>
    <submittedName>
        <fullName evidence="2">Uncharacterized protein</fullName>
    </submittedName>
</protein>
<accession>A0ABQ8ISS5</accession>
<reference evidence="2 3" key="1">
    <citation type="journal article" date="2018" name="J. Allergy Clin. Immunol.">
        <title>High-quality assembly of Dermatophagoides pteronyssinus genome and transcriptome reveals a wide range of novel allergens.</title>
        <authorList>
            <person name="Liu X.Y."/>
            <person name="Yang K.Y."/>
            <person name="Wang M.Q."/>
            <person name="Kwok J.S."/>
            <person name="Zeng X."/>
            <person name="Yang Z."/>
            <person name="Xiao X.J."/>
            <person name="Lau C.P."/>
            <person name="Li Y."/>
            <person name="Huang Z.M."/>
            <person name="Ba J.G."/>
            <person name="Yim A.K."/>
            <person name="Ouyang C.Y."/>
            <person name="Ngai S.M."/>
            <person name="Chan T.F."/>
            <person name="Leung E.L."/>
            <person name="Liu L."/>
            <person name="Liu Z.G."/>
            <person name="Tsui S.K."/>
        </authorList>
    </citation>
    <scope>NUCLEOTIDE SEQUENCE [LARGE SCALE GENOMIC DNA]</scope>
    <source>
        <strain evidence="2">Derp</strain>
    </source>
</reference>
<evidence type="ECO:0000313" key="3">
    <source>
        <dbReference type="Proteomes" id="UP000887458"/>
    </source>
</evidence>
<evidence type="ECO:0000313" key="2">
    <source>
        <dbReference type="EMBL" id="KAH9413371.1"/>
    </source>
</evidence>
<feature type="region of interest" description="Disordered" evidence="1">
    <location>
        <begin position="1"/>
        <end position="30"/>
    </location>
</feature>
<organism evidence="2 3">
    <name type="scientific">Dermatophagoides pteronyssinus</name>
    <name type="common">European house dust mite</name>
    <dbReference type="NCBI Taxonomy" id="6956"/>
    <lineage>
        <taxon>Eukaryota</taxon>
        <taxon>Metazoa</taxon>
        <taxon>Ecdysozoa</taxon>
        <taxon>Arthropoda</taxon>
        <taxon>Chelicerata</taxon>
        <taxon>Arachnida</taxon>
        <taxon>Acari</taxon>
        <taxon>Acariformes</taxon>
        <taxon>Sarcoptiformes</taxon>
        <taxon>Astigmata</taxon>
        <taxon>Psoroptidia</taxon>
        <taxon>Analgoidea</taxon>
        <taxon>Pyroglyphidae</taxon>
        <taxon>Dermatophagoidinae</taxon>
        <taxon>Dermatophagoides</taxon>
    </lineage>
</organism>
<comment type="caution">
    <text evidence="2">The sequence shown here is derived from an EMBL/GenBank/DDBJ whole genome shotgun (WGS) entry which is preliminary data.</text>
</comment>
<proteinExistence type="predicted"/>
<gene>
    <name evidence="2" type="ORF">DERP_007847</name>
</gene>
<sequence>MKNQESRIKKKIESQIQNKESVGWTDTDTDTESIHSFKHLIQKPEKKENIPKKYITFEIRPSLTQSIIVERKKTSIL</sequence>
<dbReference type="EMBL" id="NJHN03000121">
    <property type="protein sequence ID" value="KAH9413371.1"/>
    <property type="molecule type" value="Genomic_DNA"/>
</dbReference>
<name>A0ABQ8ISS5_DERPT</name>
<reference evidence="2 3" key="2">
    <citation type="journal article" date="2022" name="Mol. Biol. Evol.">
        <title>Comparative Genomics Reveals Insights into the Divergent Evolution of Astigmatic Mites and Household Pest Adaptations.</title>
        <authorList>
            <person name="Xiong Q."/>
            <person name="Wan A.T."/>
            <person name="Liu X."/>
            <person name="Fung C.S."/>
            <person name="Xiao X."/>
            <person name="Malainual N."/>
            <person name="Hou J."/>
            <person name="Wang L."/>
            <person name="Wang M."/>
            <person name="Yang K.Y."/>
            <person name="Cui Y."/>
            <person name="Leung E.L."/>
            <person name="Nong W."/>
            <person name="Shin S.K."/>
            <person name="Au S.W."/>
            <person name="Jeong K.Y."/>
            <person name="Chew F.T."/>
            <person name="Hui J.H."/>
            <person name="Leung T.F."/>
            <person name="Tungtrongchitr A."/>
            <person name="Zhong N."/>
            <person name="Liu Z."/>
            <person name="Tsui S.K."/>
        </authorList>
    </citation>
    <scope>NUCLEOTIDE SEQUENCE [LARGE SCALE GENOMIC DNA]</scope>
    <source>
        <strain evidence="2">Derp</strain>
    </source>
</reference>
<keyword evidence="3" id="KW-1185">Reference proteome</keyword>